<dbReference type="EMBL" id="JACXWD010000066">
    <property type="protein sequence ID" value="MBD3869193.1"/>
    <property type="molecule type" value="Genomic_DNA"/>
</dbReference>
<dbReference type="Gene3D" id="3.10.20.310">
    <property type="entry name" value="membrane protein fhac"/>
    <property type="match status" value="1"/>
</dbReference>
<feature type="signal peptide" evidence="1">
    <location>
        <begin position="1"/>
        <end position="20"/>
    </location>
</feature>
<sequence>MRLCPWLLLAAMTFGPAAVAEDPVPDDAAVEAEGAVIRDVIIRAGNIFDTDADGEDRWLYRLINRLHRVTRTPVLRRQLLFQPGDTFSSHDMEETERLLRESDYLYDAEVRPVGYDGDAVDVEVITRDVWSLQGGIGFGRSGGKNTTRIGLEDENFLGLGKEVTFMRESGVDRTTSLLGYIDPNLLNRRFQLRLGYSDNSDGKLMRLALERPFYRMDSRWAAGIRMVSDRRIDPQYQLGRLTNEFGHEEEFLEIYGGRSRGLQGGKTRRLTAGITVDRDRFSVSPQFPEPGILPQDRDLVYPWIAVEALHDRFIVARDMDKLHRSEDRNIGRHYRVRLGFASSSFGSDRDQAIVKAEYGSGLASGTRHLLFYDGYLSGRFGSSESENIQAGGAVRYYFRKWSKSRLYGSLGWDMARKLDPENQLLIGGDSGLRGYPLRYQSGDRRALLTLEQRWYTDWHLFKLIRVGAAAFVDAGRAWYADGTGPKQYGWLGDAGVGLRLGSSRTSSGSMVHIDLATPLAGDPSLSSWQISINTRNTF</sequence>
<name>A0A8J7CMA4_9BACT</name>
<keyword evidence="1" id="KW-0732">Signal</keyword>
<dbReference type="InterPro" id="IPR010827">
    <property type="entry name" value="BamA/TamA_POTRA"/>
</dbReference>
<evidence type="ECO:0000313" key="4">
    <source>
        <dbReference type="Proteomes" id="UP000648239"/>
    </source>
</evidence>
<dbReference type="Proteomes" id="UP000648239">
    <property type="component" value="Unassembled WGS sequence"/>
</dbReference>
<comment type="caution">
    <text evidence="3">The sequence shown here is derived from an EMBL/GenBank/DDBJ whole genome shotgun (WGS) entry which is preliminary data.</text>
</comment>
<feature type="chain" id="PRO_5035225138" description="POTRA domain-containing protein" evidence="1">
    <location>
        <begin position="21"/>
        <end position="538"/>
    </location>
</feature>
<evidence type="ECO:0000259" key="2">
    <source>
        <dbReference type="Pfam" id="PF07244"/>
    </source>
</evidence>
<dbReference type="Gene3D" id="2.40.160.50">
    <property type="entry name" value="membrane protein fhac: a member of the omp85/tpsb transporter family"/>
    <property type="match status" value="2"/>
</dbReference>
<protein>
    <recommendedName>
        <fullName evidence="2">POTRA domain-containing protein</fullName>
    </recommendedName>
</protein>
<reference evidence="3 4" key="1">
    <citation type="submission" date="2020-08" db="EMBL/GenBank/DDBJ databases">
        <title>Acidobacteriota in marine sediments use diverse sulfur dissimilation pathways.</title>
        <authorList>
            <person name="Wasmund K."/>
        </authorList>
    </citation>
    <scope>NUCLEOTIDE SEQUENCE [LARGE SCALE GENOMIC DNA]</scope>
    <source>
        <strain evidence="3">MAG AM4</strain>
    </source>
</reference>
<accession>A0A8J7CMA4</accession>
<dbReference type="GO" id="GO:0019867">
    <property type="term" value="C:outer membrane"/>
    <property type="evidence" value="ECO:0007669"/>
    <property type="project" value="InterPro"/>
</dbReference>
<feature type="domain" description="POTRA" evidence="2">
    <location>
        <begin position="69"/>
        <end position="123"/>
    </location>
</feature>
<dbReference type="AlphaFoldDB" id="A0A8J7CMA4"/>
<gene>
    <name evidence="3" type="ORF">IFK94_13810</name>
</gene>
<proteinExistence type="predicted"/>
<evidence type="ECO:0000256" key="1">
    <source>
        <dbReference type="SAM" id="SignalP"/>
    </source>
</evidence>
<evidence type="ECO:0000313" key="3">
    <source>
        <dbReference type="EMBL" id="MBD3869193.1"/>
    </source>
</evidence>
<organism evidence="3 4">
    <name type="scientific">Candidatus Polarisedimenticola svalbardensis</name>
    <dbReference type="NCBI Taxonomy" id="2886004"/>
    <lineage>
        <taxon>Bacteria</taxon>
        <taxon>Pseudomonadati</taxon>
        <taxon>Acidobacteriota</taxon>
        <taxon>Candidatus Polarisedimenticolia</taxon>
        <taxon>Candidatus Polarisedimenticolales</taxon>
        <taxon>Candidatus Polarisedimenticolaceae</taxon>
        <taxon>Candidatus Polarisedimenticola</taxon>
    </lineage>
</organism>
<dbReference type="Pfam" id="PF07244">
    <property type="entry name" value="POTRA"/>
    <property type="match status" value="1"/>
</dbReference>